<feature type="region of interest" description="Disordered" evidence="5">
    <location>
        <begin position="1"/>
        <end position="25"/>
    </location>
</feature>
<feature type="transmembrane region" description="Helical" evidence="6">
    <location>
        <begin position="179"/>
        <end position="199"/>
    </location>
</feature>
<feature type="region of interest" description="Disordered" evidence="5">
    <location>
        <begin position="438"/>
        <end position="460"/>
    </location>
</feature>
<dbReference type="PANTHER" id="PTHR37422:SF13">
    <property type="entry name" value="LIPOPOLYSACCHARIDE BIOSYNTHESIS PROTEIN PA4999-RELATED"/>
    <property type="match status" value="1"/>
</dbReference>
<comment type="subcellular location">
    <subcellularLocation>
        <location evidence="1">Membrane</location>
        <topology evidence="1">Multi-pass membrane protein</topology>
    </subcellularLocation>
</comment>
<accession>A0A538S7J3</accession>
<evidence type="ECO:0000256" key="6">
    <source>
        <dbReference type="SAM" id="Phobius"/>
    </source>
</evidence>
<evidence type="ECO:0000313" key="9">
    <source>
        <dbReference type="Proteomes" id="UP000320184"/>
    </source>
</evidence>
<protein>
    <submittedName>
        <fullName evidence="8">O-antigen ligase family protein</fullName>
    </submittedName>
</protein>
<proteinExistence type="predicted"/>
<feature type="transmembrane region" description="Helical" evidence="6">
    <location>
        <begin position="252"/>
        <end position="272"/>
    </location>
</feature>
<evidence type="ECO:0000313" key="8">
    <source>
        <dbReference type="EMBL" id="TMQ47363.1"/>
    </source>
</evidence>
<feature type="domain" description="O-antigen ligase-related" evidence="7">
    <location>
        <begin position="211"/>
        <end position="362"/>
    </location>
</feature>
<feature type="transmembrane region" description="Helical" evidence="6">
    <location>
        <begin position="56"/>
        <end position="75"/>
    </location>
</feature>
<organism evidence="8 9">
    <name type="scientific">Eiseniibacteriota bacterium</name>
    <dbReference type="NCBI Taxonomy" id="2212470"/>
    <lineage>
        <taxon>Bacteria</taxon>
        <taxon>Candidatus Eiseniibacteriota</taxon>
    </lineage>
</organism>
<evidence type="ECO:0000256" key="4">
    <source>
        <dbReference type="ARBA" id="ARBA00023136"/>
    </source>
</evidence>
<keyword evidence="8" id="KW-0436">Ligase</keyword>
<evidence type="ECO:0000259" key="7">
    <source>
        <dbReference type="Pfam" id="PF04932"/>
    </source>
</evidence>
<gene>
    <name evidence="8" type="ORF">E6K73_13745</name>
</gene>
<feature type="transmembrane region" description="Helical" evidence="6">
    <location>
        <begin position="109"/>
        <end position="128"/>
    </location>
</feature>
<evidence type="ECO:0000256" key="1">
    <source>
        <dbReference type="ARBA" id="ARBA00004141"/>
    </source>
</evidence>
<dbReference type="EMBL" id="VBOT01000187">
    <property type="protein sequence ID" value="TMQ47363.1"/>
    <property type="molecule type" value="Genomic_DNA"/>
</dbReference>
<evidence type="ECO:0000256" key="5">
    <source>
        <dbReference type="SAM" id="MobiDB-lite"/>
    </source>
</evidence>
<dbReference type="InterPro" id="IPR007016">
    <property type="entry name" value="O-antigen_ligase-rel_domated"/>
</dbReference>
<reference evidence="8 9" key="1">
    <citation type="journal article" date="2019" name="Nat. Microbiol.">
        <title>Mediterranean grassland soil C-N compound turnover is dependent on rainfall and depth, and is mediated by genomically divergent microorganisms.</title>
        <authorList>
            <person name="Diamond S."/>
            <person name="Andeer P.F."/>
            <person name="Li Z."/>
            <person name="Crits-Christoph A."/>
            <person name="Burstein D."/>
            <person name="Anantharaman K."/>
            <person name="Lane K.R."/>
            <person name="Thomas B.C."/>
            <person name="Pan C."/>
            <person name="Northen T.R."/>
            <person name="Banfield J.F."/>
        </authorList>
    </citation>
    <scope>NUCLEOTIDE SEQUENCE [LARGE SCALE GENOMIC DNA]</scope>
    <source>
        <strain evidence="8">WS_3</strain>
    </source>
</reference>
<dbReference type="GO" id="GO:0016874">
    <property type="term" value="F:ligase activity"/>
    <property type="evidence" value="ECO:0007669"/>
    <property type="project" value="UniProtKB-KW"/>
</dbReference>
<evidence type="ECO:0000256" key="3">
    <source>
        <dbReference type="ARBA" id="ARBA00022989"/>
    </source>
</evidence>
<comment type="caution">
    <text evidence="8">The sequence shown here is derived from an EMBL/GenBank/DDBJ whole genome shotgun (WGS) entry which is preliminary data.</text>
</comment>
<feature type="transmembrane region" description="Helical" evidence="6">
    <location>
        <begin position="140"/>
        <end position="159"/>
    </location>
</feature>
<keyword evidence="3 6" id="KW-1133">Transmembrane helix</keyword>
<keyword evidence="2 6" id="KW-0812">Transmembrane</keyword>
<feature type="transmembrane region" description="Helical" evidence="6">
    <location>
        <begin position="33"/>
        <end position="50"/>
    </location>
</feature>
<feature type="transmembrane region" description="Helical" evidence="6">
    <location>
        <begin position="82"/>
        <end position="103"/>
    </location>
</feature>
<keyword evidence="4 6" id="KW-0472">Membrane</keyword>
<feature type="compositionally biased region" description="Basic and acidic residues" evidence="5">
    <location>
        <begin position="1"/>
        <end position="11"/>
    </location>
</feature>
<dbReference type="Proteomes" id="UP000320184">
    <property type="component" value="Unassembled WGS sequence"/>
</dbReference>
<name>A0A538S7J3_UNCEI</name>
<dbReference type="AlphaFoldDB" id="A0A538S7J3"/>
<feature type="transmembrane region" description="Helical" evidence="6">
    <location>
        <begin position="355"/>
        <end position="373"/>
    </location>
</feature>
<dbReference type="Pfam" id="PF04932">
    <property type="entry name" value="Wzy_C"/>
    <property type="match status" value="1"/>
</dbReference>
<sequence>MRDDRRPEIMVERSTAPATREVPPRRGLGSGGWNLYLVAMAGLVPIVLPAGPGQTAIADALNAVALPLLIGALLVHRMAISLPFAPSVAIVAGGSLLAFTGALSPSAGLLTVLQDVYLYSWFVLLVALMSRRGDLRGLRLAWACAADAIALLAIVQSLGRGGSLSDQLLGSRLRAAATFYNPNMLADYLMLSVFMLLGLGREVRRWFFALSLGLLLLALLSTKSNGGMISLGVGLAVWAAARSLARGLAPVRLGGALCLAVGLASIAGLALAEWSPARVLRPLEQRSFVGRISHSSASREEIWRQLGHTYARSPLGIGPGNSAAQTVAIGERERPRSLRSKEAHSDYLAYAIERGPFGLVGLLLWIGQGFAMVSGARRRLGLRAGGSEKGDGLWAAFLGALAGTAVHSTVIEKLHFRHYWLFLAIACAMAGESRADEEAAPAYGDAERTQTGRGTVVRNP</sequence>
<dbReference type="PANTHER" id="PTHR37422">
    <property type="entry name" value="TEICHURONIC ACID BIOSYNTHESIS PROTEIN TUAE"/>
    <property type="match status" value="1"/>
</dbReference>
<evidence type="ECO:0000256" key="2">
    <source>
        <dbReference type="ARBA" id="ARBA00022692"/>
    </source>
</evidence>
<feature type="transmembrane region" description="Helical" evidence="6">
    <location>
        <begin position="206"/>
        <end position="222"/>
    </location>
</feature>
<dbReference type="InterPro" id="IPR051533">
    <property type="entry name" value="WaaL-like"/>
</dbReference>
<dbReference type="GO" id="GO:0016020">
    <property type="term" value="C:membrane"/>
    <property type="evidence" value="ECO:0007669"/>
    <property type="project" value="UniProtKB-SubCell"/>
</dbReference>